<dbReference type="Gene3D" id="3.10.450.50">
    <property type="match status" value="1"/>
</dbReference>
<organism evidence="3 4">
    <name type="scientific">Sphingobacterium tenebrionis</name>
    <dbReference type="NCBI Taxonomy" id="3111775"/>
    <lineage>
        <taxon>Bacteria</taxon>
        <taxon>Pseudomonadati</taxon>
        <taxon>Bacteroidota</taxon>
        <taxon>Sphingobacteriia</taxon>
        <taxon>Sphingobacteriales</taxon>
        <taxon>Sphingobacteriaceae</taxon>
        <taxon>Sphingobacterium</taxon>
    </lineage>
</organism>
<protein>
    <submittedName>
        <fullName evidence="3">Nuclear transport factor 2 family protein</fullName>
    </submittedName>
</protein>
<comment type="caution">
    <text evidence="3">The sequence shown here is derived from an EMBL/GenBank/DDBJ whole genome shotgun (WGS) entry which is preliminary data.</text>
</comment>
<proteinExistence type="predicted"/>
<dbReference type="InterPro" id="IPR037401">
    <property type="entry name" value="SnoaL-like"/>
</dbReference>
<feature type="signal peptide" evidence="1">
    <location>
        <begin position="1"/>
        <end position="19"/>
    </location>
</feature>
<feature type="chain" id="PRO_5045845244" evidence="1">
    <location>
        <begin position="20"/>
        <end position="168"/>
    </location>
</feature>
<dbReference type="RefSeq" id="WP_134776532.1">
    <property type="nucleotide sequence ID" value="NZ_JAYLLN010000020.1"/>
</dbReference>
<evidence type="ECO:0000313" key="4">
    <source>
        <dbReference type="Proteomes" id="UP001363035"/>
    </source>
</evidence>
<dbReference type="EMBL" id="JAYLLN010000020">
    <property type="protein sequence ID" value="MEI5985106.1"/>
    <property type="molecule type" value="Genomic_DNA"/>
</dbReference>
<evidence type="ECO:0000256" key="1">
    <source>
        <dbReference type="SAM" id="SignalP"/>
    </source>
</evidence>
<keyword evidence="1" id="KW-0732">Signal</keyword>
<dbReference type="Proteomes" id="UP001363035">
    <property type="component" value="Unassembled WGS sequence"/>
</dbReference>
<feature type="domain" description="SnoaL-like" evidence="2">
    <location>
        <begin position="28"/>
        <end position="141"/>
    </location>
</feature>
<evidence type="ECO:0000313" key="3">
    <source>
        <dbReference type="EMBL" id="MEI5985106.1"/>
    </source>
</evidence>
<sequence>MKKIRLFIVLFMGINLAFAQNQTQKAAINKVMDAWHLAASKADLKAYFDLMDKESIFIGTDATERWNKQDFMIWAKPYFDKGKAWSFTSLERHITFSADGKTAWLDELLNTQMKICRGSGVLEKKNGKWLIKHYVLSMTVPNDLVDTLVPLKTPAENKIIDSLTSKNK</sequence>
<name>A0ABU8I6N4_9SPHI</name>
<dbReference type="Pfam" id="PF13474">
    <property type="entry name" value="SnoaL_3"/>
    <property type="match status" value="1"/>
</dbReference>
<evidence type="ECO:0000259" key="2">
    <source>
        <dbReference type="Pfam" id="PF13474"/>
    </source>
</evidence>
<keyword evidence="4" id="KW-1185">Reference proteome</keyword>
<dbReference type="SUPFAM" id="SSF54427">
    <property type="entry name" value="NTF2-like"/>
    <property type="match status" value="1"/>
</dbReference>
<gene>
    <name evidence="3" type="ORF">VJ786_09335</name>
</gene>
<accession>A0ABU8I6N4</accession>
<dbReference type="InterPro" id="IPR032710">
    <property type="entry name" value="NTF2-like_dom_sf"/>
</dbReference>
<reference evidence="3 4" key="1">
    <citation type="submission" date="2024-01" db="EMBL/GenBank/DDBJ databases">
        <title>Sphingobacterium tenebrionis sp. nov., a novel endophyte isolated from tenebrio molitor intestines.</title>
        <authorList>
            <person name="Zhang C."/>
        </authorList>
    </citation>
    <scope>NUCLEOTIDE SEQUENCE [LARGE SCALE GENOMIC DNA]</scope>
    <source>
        <strain evidence="3 4">PU5-4</strain>
    </source>
</reference>